<sequence length="171" mass="19502">MAPKTFSSKLRQHHRWLSKKEVDIGLPKLKYVQDATCSSCEALSRHPPSSSGMTETERQSDLQSGKCDHTERFRSAQNFKSGTRYKPFGNERNQAKEVMAKQKDEYQTDIATKQTTCSRRVMCVSGSRVLISKNPFSPVARLEEVYVAQPDGFVDPDHPENVYRLRKALYA</sequence>
<feature type="compositionally biased region" description="Basic and acidic residues" evidence="1">
    <location>
        <begin position="55"/>
        <end position="68"/>
    </location>
</feature>
<evidence type="ECO:0000313" key="3">
    <source>
        <dbReference type="Proteomes" id="UP001151760"/>
    </source>
</evidence>
<protein>
    <submittedName>
        <fullName evidence="2">Uncharacterized protein</fullName>
    </submittedName>
</protein>
<reference evidence="2" key="1">
    <citation type="journal article" date="2022" name="Int. J. Mol. Sci.">
        <title>Draft Genome of Tanacetum Coccineum: Genomic Comparison of Closely Related Tanacetum-Family Plants.</title>
        <authorList>
            <person name="Yamashiro T."/>
            <person name="Shiraishi A."/>
            <person name="Nakayama K."/>
            <person name="Satake H."/>
        </authorList>
    </citation>
    <scope>NUCLEOTIDE SEQUENCE</scope>
</reference>
<name>A0ABQ5ECU4_9ASTR</name>
<gene>
    <name evidence="2" type="ORF">Tco_0974838</name>
</gene>
<organism evidence="2 3">
    <name type="scientific">Tanacetum coccineum</name>
    <dbReference type="NCBI Taxonomy" id="301880"/>
    <lineage>
        <taxon>Eukaryota</taxon>
        <taxon>Viridiplantae</taxon>
        <taxon>Streptophyta</taxon>
        <taxon>Embryophyta</taxon>
        <taxon>Tracheophyta</taxon>
        <taxon>Spermatophyta</taxon>
        <taxon>Magnoliopsida</taxon>
        <taxon>eudicotyledons</taxon>
        <taxon>Gunneridae</taxon>
        <taxon>Pentapetalae</taxon>
        <taxon>asterids</taxon>
        <taxon>campanulids</taxon>
        <taxon>Asterales</taxon>
        <taxon>Asteraceae</taxon>
        <taxon>Asteroideae</taxon>
        <taxon>Anthemideae</taxon>
        <taxon>Anthemidinae</taxon>
        <taxon>Tanacetum</taxon>
    </lineage>
</organism>
<feature type="region of interest" description="Disordered" evidence="1">
    <location>
        <begin position="41"/>
        <end position="68"/>
    </location>
</feature>
<dbReference type="EMBL" id="BQNB010016174">
    <property type="protein sequence ID" value="GJT48681.1"/>
    <property type="molecule type" value="Genomic_DNA"/>
</dbReference>
<evidence type="ECO:0000256" key="1">
    <source>
        <dbReference type="SAM" id="MobiDB-lite"/>
    </source>
</evidence>
<dbReference type="Proteomes" id="UP001151760">
    <property type="component" value="Unassembled WGS sequence"/>
</dbReference>
<reference evidence="2" key="2">
    <citation type="submission" date="2022-01" db="EMBL/GenBank/DDBJ databases">
        <authorList>
            <person name="Yamashiro T."/>
            <person name="Shiraishi A."/>
            <person name="Satake H."/>
            <person name="Nakayama K."/>
        </authorList>
    </citation>
    <scope>NUCLEOTIDE SEQUENCE</scope>
</reference>
<proteinExistence type="predicted"/>
<feature type="compositionally biased region" description="Polar residues" evidence="1">
    <location>
        <begin position="41"/>
        <end position="54"/>
    </location>
</feature>
<evidence type="ECO:0000313" key="2">
    <source>
        <dbReference type="EMBL" id="GJT48681.1"/>
    </source>
</evidence>
<accession>A0ABQ5ECU4</accession>
<keyword evidence="3" id="KW-1185">Reference proteome</keyword>
<comment type="caution">
    <text evidence="2">The sequence shown here is derived from an EMBL/GenBank/DDBJ whole genome shotgun (WGS) entry which is preliminary data.</text>
</comment>